<protein>
    <recommendedName>
        <fullName evidence="7">Regulator of microtubule dynamics protein 1</fullName>
    </recommendedName>
    <alternativeName>
        <fullName evidence="8">Protein FAM82B</fullName>
    </alternativeName>
</protein>
<comment type="subcellular location">
    <subcellularLocation>
        <location evidence="1">Cytoplasm</location>
        <location evidence="1">Cytoskeleton</location>
    </subcellularLocation>
</comment>
<accession>B4CUJ5</accession>
<dbReference type="RefSeq" id="WP_006977685.1">
    <property type="nucleotide sequence ID" value="NZ_ABVL01000001.1"/>
</dbReference>
<keyword evidence="11" id="KW-1185">Reference proteome</keyword>
<evidence type="ECO:0000256" key="4">
    <source>
        <dbReference type="ARBA" id="ARBA00022737"/>
    </source>
</evidence>
<evidence type="ECO:0000256" key="3">
    <source>
        <dbReference type="ARBA" id="ARBA00022490"/>
    </source>
</evidence>
<feature type="repeat" description="TPR" evidence="9">
    <location>
        <begin position="205"/>
        <end position="238"/>
    </location>
</feature>
<evidence type="ECO:0000256" key="1">
    <source>
        <dbReference type="ARBA" id="ARBA00004245"/>
    </source>
</evidence>
<dbReference type="InterPro" id="IPR049039">
    <property type="entry name" value="RMD1-3_a_helical_rpt"/>
</dbReference>
<dbReference type="SUPFAM" id="SSF81901">
    <property type="entry name" value="HCP-like"/>
    <property type="match status" value="1"/>
</dbReference>
<keyword evidence="5 9" id="KW-0802">TPR repeat</keyword>
<feature type="repeat" description="TPR" evidence="9">
    <location>
        <begin position="28"/>
        <end position="61"/>
    </location>
</feature>
<feature type="repeat" description="TPR" evidence="9">
    <location>
        <begin position="171"/>
        <end position="204"/>
    </location>
</feature>
<comment type="subunit">
    <text evidence="2">Interacts with microtubules.</text>
</comment>
<dbReference type="PANTHER" id="PTHR16056:SF16">
    <property type="entry name" value="REGULATOR OF MICROTUBULE DYNAMICS PROTEIN 1"/>
    <property type="match status" value="1"/>
</dbReference>
<evidence type="ECO:0000256" key="8">
    <source>
        <dbReference type="ARBA" id="ARBA00041958"/>
    </source>
</evidence>
<keyword evidence="4" id="KW-0677">Repeat</keyword>
<dbReference type="GO" id="GO:0008017">
    <property type="term" value="F:microtubule binding"/>
    <property type="evidence" value="ECO:0007669"/>
    <property type="project" value="TreeGrafter"/>
</dbReference>
<dbReference type="InParanoid" id="B4CUJ5"/>
<sequence length="256" mass="28709" precursor="true">MRRAILFSTIIAASGLFFVGKSKASDSADELIRKGDVYYAKLQPSEALKFYLPAEKLEPNNPQLLVRIARQYRHLMSEALAKEKKQEFCTTAVEYAQRAATLSPNDPDTQLAVAIGYGKLLPFVSTKEQIADSRLIKCAVDKVISLDANNDLAWQILGRWYLALADVSGVKRALAQMAYGKLPPAKYEDAVRCFEKAIELNPNRLMHYIELGRTYVQMGKFDEARKFIGKGLSMPNTEKDDPETKAMGRQLLAKLQ</sequence>
<gene>
    <name evidence="10" type="ORF">CfE428DRAFT_0358</name>
</gene>
<evidence type="ECO:0000313" key="10">
    <source>
        <dbReference type="EMBL" id="EDY22233.1"/>
    </source>
</evidence>
<evidence type="ECO:0000313" key="11">
    <source>
        <dbReference type="Proteomes" id="UP000005824"/>
    </source>
</evidence>
<keyword evidence="6" id="KW-0206">Cytoskeleton</keyword>
<proteinExistence type="predicted"/>
<evidence type="ECO:0000256" key="2">
    <source>
        <dbReference type="ARBA" id="ARBA00011375"/>
    </source>
</evidence>
<dbReference type="GO" id="GO:0097431">
    <property type="term" value="C:mitotic spindle pole"/>
    <property type="evidence" value="ECO:0007669"/>
    <property type="project" value="TreeGrafter"/>
</dbReference>
<name>B4CUJ5_9BACT</name>
<dbReference type="eggNOG" id="COG0457">
    <property type="taxonomic scope" value="Bacteria"/>
</dbReference>
<evidence type="ECO:0000256" key="5">
    <source>
        <dbReference type="ARBA" id="ARBA00022803"/>
    </source>
</evidence>
<dbReference type="Gene3D" id="1.25.40.10">
    <property type="entry name" value="Tetratricopeptide repeat domain"/>
    <property type="match status" value="2"/>
</dbReference>
<dbReference type="AlphaFoldDB" id="B4CUJ5"/>
<dbReference type="STRING" id="497964.CfE428DRAFT_0358"/>
<evidence type="ECO:0000256" key="9">
    <source>
        <dbReference type="PROSITE-ProRule" id="PRU00339"/>
    </source>
</evidence>
<organism evidence="10 11">
    <name type="scientific">Chthoniobacter flavus Ellin428</name>
    <dbReference type="NCBI Taxonomy" id="497964"/>
    <lineage>
        <taxon>Bacteria</taxon>
        <taxon>Pseudomonadati</taxon>
        <taxon>Verrucomicrobiota</taxon>
        <taxon>Spartobacteria</taxon>
        <taxon>Chthoniobacterales</taxon>
        <taxon>Chthoniobacteraceae</taxon>
        <taxon>Chthoniobacter</taxon>
    </lineage>
</organism>
<evidence type="ECO:0000256" key="6">
    <source>
        <dbReference type="ARBA" id="ARBA00023212"/>
    </source>
</evidence>
<dbReference type="SMART" id="SM00028">
    <property type="entry name" value="TPR"/>
    <property type="match status" value="3"/>
</dbReference>
<reference evidence="10 11" key="1">
    <citation type="journal article" date="2011" name="J. Bacteriol.">
        <title>Genome sequence of Chthoniobacter flavus Ellin428, an aerobic heterotrophic soil bacterium.</title>
        <authorList>
            <person name="Kant R."/>
            <person name="van Passel M.W."/>
            <person name="Palva A."/>
            <person name="Lucas S."/>
            <person name="Lapidus A."/>
            <person name="Glavina Del Rio T."/>
            <person name="Dalin E."/>
            <person name="Tice H."/>
            <person name="Bruce D."/>
            <person name="Goodwin L."/>
            <person name="Pitluck S."/>
            <person name="Larimer F.W."/>
            <person name="Land M.L."/>
            <person name="Hauser L."/>
            <person name="Sangwan P."/>
            <person name="de Vos W.M."/>
            <person name="Janssen P.H."/>
            <person name="Smidt H."/>
        </authorList>
    </citation>
    <scope>NUCLEOTIDE SEQUENCE [LARGE SCALE GENOMIC DNA]</scope>
    <source>
        <strain evidence="10 11">Ellin428</strain>
    </source>
</reference>
<evidence type="ECO:0000256" key="7">
    <source>
        <dbReference type="ARBA" id="ARBA00039966"/>
    </source>
</evidence>
<dbReference type="PROSITE" id="PS50005">
    <property type="entry name" value="TPR"/>
    <property type="match status" value="3"/>
</dbReference>
<keyword evidence="3" id="KW-0963">Cytoplasm</keyword>
<dbReference type="InterPro" id="IPR019734">
    <property type="entry name" value="TPR_rpt"/>
</dbReference>
<dbReference type="PANTHER" id="PTHR16056">
    <property type="entry name" value="REGULATOR OF MICROTUBULE DYNAMICS PROTEIN"/>
    <property type="match status" value="1"/>
</dbReference>
<dbReference type="InterPro" id="IPR011990">
    <property type="entry name" value="TPR-like_helical_dom_sf"/>
</dbReference>
<dbReference type="Proteomes" id="UP000005824">
    <property type="component" value="Unassembled WGS sequence"/>
</dbReference>
<dbReference type="EMBL" id="ABVL01000001">
    <property type="protein sequence ID" value="EDY22233.1"/>
    <property type="molecule type" value="Genomic_DNA"/>
</dbReference>
<dbReference type="GO" id="GO:0005737">
    <property type="term" value="C:cytoplasm"/>
    <property type="evidence" value="ECO:0007669"/>
    <property type="project" value="TreeGrafter"/>
</dbReference>
<dbReference type="GO" id="GO:0005876">
    <property type="term" value="C:spindle microtubule"/>
    <property type="evidence" value="ECO:0007669"/>
    <property type="project" value="TreeGrafter"/>
</dbReference>
<dbReference type="Pfam" id="PF21033">
    <property type="entry name" value="RMD1-3"/>
    <property type="match status" value="1"/>
</dbReference>
<comment type="caution">
    <text evidence="10">The sequence shown here is derived from an EMBL/GenBank/DDBJ whole genome shotgun (WGS) entry which is preliminary data.</text>
</comment>